<feature type="chain" id="PRO_5047296865" evidence="2">
    <location>
        <begin position="21"/>
        <end position="97"/>
    </location>
</feature>
<dbReference type="EMBL" id="JAUTAL010000001">
    <property type="protein sequence ID" value="MDQ1095073.1"/>
    <property type="molecule type" value="Genomic_DNA"/>
</dbReference>
<organism evidence="3 4">
    <name type="scientific">Chryseobacterium camelliae</name>
    <dbReference type="NCBI Taxonomy" id="1265445"/>
    <lineage>
        <taxon>Bacteria</taxon>
        <taxon>Pseudomonadati</taxon>
        <taxon>Bacteroidota</taxon>
        <taxon>Flavobacteriia</taxon>
        <taxon>Flavobacteriales</taxon>
        <taxon>Weeksellaceae</taxon>
        <taxon>Chryseobacterium group</taxon>
        <taxon>Chryseobacterium</taxon>
    </lineage>
</organism>
<name>A0ABU0TG21_9FLAO</name>
<accession>A0ABU0TG21</accession>
<evidence type="ECO:0000256" key="1">
    <source>
        <dbReference type="SAM" id="MobiDB-lite"/>
    </source>
</evidence>
<feature type="signal peptide" evidence="2">
    <location>
        <begin position="1"/>
        <end position="20"/>
    </location>
</feature>
<evidence type="ECO:0000256" key="2">
    <source>
        <dbReference type="SAM" id="SignalP"/>
    </source>
</evidence>
<feature type="region of interest" description="Disordered" evidence="1">
    <location>
        <begin position="71"/>
        <end position="90"/>
    </location>
</feature>
<evidence type="ECO:0000313" key="3">
    <source>
        <dbReference type="EMBL" id="MDQ1095073.1"/>
    </source>
</evidence>
<protein>
    <submittedName>
        <fullName evidence="3">Uncharacterized protein</fullName>
    </submittedName>
</protein>
<feature type="compositionally biased region" description="Polar residues" evidence="1">
    <location>
        <begin position="71"/>
        <end position="88"/>
    </location>
</feature>
<reference evidence="3 4" key="1">
    <citation type="submission" date="2023-07" db="EMBL/GenBank/DDBJ databases">
        <title>Functional and genomic diversity of the sorghum phyllosphere microbiome.</title>
        <authorList>
            <person name="Shade A."/>
        </authorList>
    </citation>
    <scope>NUCLEOTIDE SEQUENCE [LARGE SCALE GENOMIC DNA]</scope>
    <source>
        <strain evidence="3 4">SORGH_AS_1064</strain>
    </source>
</reference>
<proteinExistence type="predicted"/>
<dbReference type="Proteomes" id="UP001225072">
    <property type="component" value="Unassembled WGS sequence"/>
</dbReference>
<evidence type="ECO:0000313" key="4">
    <source>
        <dbReference type="Proteomes" id="UP001225072"/>
    </source>
</evidence>
<gene>
    <name evidence="3" type="ORF">QE404_000220</name>
</gene>
<dbReference type="RefSeq" id="WP_307445517.1">
    <property type="nucleotide sequence ID" value="NZ_JAUTAL010000001.1"/>
</dbReference>
<keyword evidence="4" id="KW-1185">Reference proteome</keyword>
<comment type="caution">
    <text evidence="3">The sequence shown here is derived from an EMBL/GenBank/DDBJ whole genome shotgun (WGS) entry which is preliminary data.</text>
</comment>
<sequence>MKKAIFLAGGVIALSLMSFANTTNDDIIEVNGNVITVKNTEKISKEDLEFLSKNVAGWTYCDYQSEQSTCTTRNRTFPDQPTSDTSAKLNDIIKKYQ</sequence>
<keyword evidence="2" id="KW-0732">Signal</keyword>